<sequence length="269" mass="31147">MDWNKTKSIFIIVFLVLDIFLLTIFMDKIRASNPDTIVQTSFEETLKAAKITYPQKLSKEPIKDAYIRVTTKKISEKDLGKIKNQEVKTVNDNTINAILKEPISISEDFSPAELKDFLKENIINGEQYSFWKYSKEDQTLVYYQTYNDRKIFNNENGKLILYLNSEREIVSYKQTLLENIKESTGKKSLVTPFDALRFLVENNEIANGSKIVDVPSLCYTTFVPIDDYQVLAPTWHFIVEKEGKKEDLFINAVEAQIVKVTEPDKETLE</sequence>
<gene>
    <name evidence="3" type="ORF">FZC85_19005</name>
</gene>
<dbReference type="Proteomes" id="UP000324269">
    <property type="component" value="Unassembled WGS sequence"/>
</dbReference>
<name>A0A5D4TMS9_9BACI</name>
<dbReference type="Gene3D" id="3.30.310.160">
    <property type="entry name" value="YycH protein, domain 2"/>
    <property type="match status" value="1"/>
</dbReference>
<proteinExistence type="predicted"/>
<reference evidence="3 4" key="1">
    <citation type="submission" date="2019-08" db="EMBL/GenBank/DDBJ databases">
        <title>Bacillus genomes from the desert of Cuatro Cienegas, Coahuila.</title>
        <authorList>
            <person name="Olmedo-Alvarez G."/>
        </authorList>
    </citation>
    <scope>NUCLEOTIDE SEQUENCE [LARGE SCALE GENOMIC DNA]</scope>
    <source>
        <strain evidence="3 4">CH87b_3T</strain>
    </source>
</reference>
<evidence type="ECO:0000259" key="2">
    <source>
        <dbReference type="Pfam" id="PF09648"/>
    </source>
</evidence>
<feature type="transmembrane region" description="Helical" evidence="1">
    <location>
        <begin position="6"/>
        <end position="25"/>
    </location>
</feature>
<dbReference type="InterPro" id="IPR018604">
    <property type="entry name" value="YycI-like"/>
</dbReference>
<protein>
    <recommendedName>
        <fullName evidence="2">Regulatory protein YycH-like domain-containing protein</fullName>
    </recommendedName>
</protein>
<accession>A0A5D4TMS9</accession>
<keyword evidence="1" id="KW-0472">Membrane</keyword>
<evidence type="ECO:0000256" key="1">
    <source>
        <dbReference type="SAM" id="Phobius"/>
    </source>
</evidence>
<dbReference type="AlphaFoldDB" id="A0A5D4TMS9"/>
<dbReference type="Pfam" id="PF09648">
    <property type="entry name" value="YycI"/>
    <property type="match status" value="1"/>
</dbReference>
<feature type="domain" description="Regulatory protein YycH-like" evidence="2">
    <location>
        <begin position="39"/>
        <end position="253"/>
    </location>
</feature>
<keyword evidence="1" id="KW-1133">Transmembrane helix</keyword>
<keyword evidence="1" id="KW-0812">Transmembrane</keyword>
<evidence type="ECO:0000313" key="3">
    <source>
        <dbReference type="EMBL" id="TYS82566.1"/>
    </source>
</evidence>
<organism evidence="3 4">
    <name type="scientific">Rossellomorea aquimaris</name>
    <dbReference type="NCBI Taxonomy" id="189382"/>
    <lineage>
        <taxon>Bacteria</taxon>
        <taxon>Bacillati</taxon>
        <taxon>Bacillota</taxon>
        <taxon>Bacilli</taxon>
        <taxon>Bacillales</taxon>
        <taxon>Bacillaceae</taxon>
        <taxon>Rossellomorea</taxon>
    </lineage>
</organism>
<dbReference type="InterPro" id="IPR042274">
    <property type="entry name" value="YycH/YycI_2"/>
</dbReference>
<evidence type="ECO:0000313" key="4">
    <source>
        <dbReference type="Proteomes" id="UP000324269"/>
    </source>
</evidence>
<dbReference type="GO" id="GO:0016020">
    <property type="term" value="C:membrane"/>
    <property type="evidence" value="ECO:0007669"/>
    <property type="project" value="InterPro"/>
</dbReference>
<dbReference type="EMBL" id="VTEZ01000007">
    <property type="protein sequence ID" value="TYS82566.1"/>
    <property type="molecule type" value="Genomic_DNA"/>
</dbReference>
<dbReference type="OrthoDB" id="2388036at2"/>
<comment type="caution">
    <text evidence="3">The sequence shown here is derived from an EMBL/GenBank/DDBJ whole genome shotgun (WGS) entry which is preliminary data.</text>
</comment>